<dbReference type="EMBL" id="FNPB01000006">
    <property type="protein sequence ID" value="SDY10340.1"/>
    <property type="molecule type" value="Genomic_DNA"/>
</dbReference>
<feature type="compositionally biased region" description="Acidic residues" evidence="1">
    <location>
        <begin position="299"/>
        <end position="309"/>
    </location>
</feature>
<reference evidence="3" key="1">
    <citation type="submission" date="2016-10" db="EMBL/GenBank/DDBJ databases">
        <authorList>
            <person name="Varghese N."/>
            <person name="Submissions S."/>
        </authorList>
    </citation>
    <scope>NUCLEOTIDE SEQUENCE [LARGE SCALE GENOMIC DNA]</scope>
    <source>
        <strain evidence="3">CGMCC 1.10118</strain>
    </source>
</reference>
<sequence>MTQMPGGTRSGRRLLALLFAFALVASASGSATTALLSDRESVDVGLTLEADQSVSTFRVQPLETCEVPEHPAASGSLSLAEWFQVEGDGCALVSVWISQSWIDGVGVEPHEVVIGHRGPDGWTYLQTAVRRDVGGHYLMEATTDDFSPFGLFVPNASVTTDANATGVDGAEPTAADLGDADGNETANGTATAVDGNESAHTAANDTAADAERAADGTTVLVDERSGNESTGSIPVDDGTVGTAPIANTSGEEATSSEPAGNESATGGGATDVNGSETDGTQADGGSGGAPTVTARSDETTDAGDSDDPTAPEGTAINGDASGDGSTSSDAADTAGDGSTADGGTASEGESTESDPAAGHGATDGTIESGSDEVGSDTTESSPDSGAGGDTDPAGGDASGEA</sequence>
<dbReference type="OrthoDB" id="308438at2157"/>
<gene>
    <name evidence="2" type="ORF">SAMN04487946_106159</name>
</gene>
<organism evidence="2 3">
    <name type="scientific">Halobellus clavatus</name>
    <dbReference type="NCBI Taxonomy" id="660517"/>
    <lineage>
        <taxon>Archaea</taxon>
        <taxon>Methanobacteriati</taxon>
        <taxon>Methanobacteriota</taxon>
        <taxon>Stenosarchaea group</taxon>
        <taxon>Halobacteria</taxon>
        <taxon>Halobacteriales</taxon>
        <taxon>Haloferacaceae</taxon>
        <taxon>Halobellus</taxon>
    </lineage>
</organism>
<protein>
    <submittedName>
        <fullName evidence="2">PGF-pre-PGF domain-containing protein</fullName>
    </submittedName>
</protein>
<accession>A0A1H3H4T7</accession>
<feature type="region of interest" description="Disordered" evidence="1">
    <location>
        <begin position="161"/>
        <end position="401"/>
    </location>
</feature>
<dbReference type="STRING" id="660517.SAMN04487946_106159"/>
<evidence type="ECO:0000313" key="2">
    <source>
        <dbReference type="EMBL" id="SDY10340.1"/>
    </source>
</evidence>
<evidence type="ECO:0000313" key="3">
    <source>
        <dbReference type="Proteomes" id="UP000199170"/>
    </source>
</evidence>
<proteinExistence type="predicted"/>
<evidence type="ECO:0000256" key="1">
    <source>
        <dbReference type="SAM" id="MobiDB-lite"/>
    </source>
</evidence>
<feature type="compositionally biased region" description="Low complexity" evidence="1">
    <location>
        <begin position="380"/>
        <end position="395"/>
    </location>
</feature>
<name>A0A1H3H4T7_9EURY</name>
<feature type="compositionally biased region" description="Low complexity" evidence="1">
    <location>
        <begin position="318"/>
        <end position="346"/>
    </location>
</feature>
<dbReference type="AlphaFoldDB" id="A0A1H3H4T7"/>
<feature type="compositionally biased region" description="Polar residues" evidence="1">
    <location>
        <begin position="245"/>
        <end position="264"/>
    </location>
</feature>
<keyword evidence="3" id="KW-1185">Reference proteome</keyword>
<dbReference type="Proteomes" id="UP000199170">
    <property type="component" value="Unassembled WGS sequence"/>
</dbReference>
<dbReference type="RefSeq" id="WP_089767262.1">
    <property type="nucleotide sequence ID" value="NZ_FNPB01000006.1"/>
</dbReference>